<accession>A0A368H8C0</accession>
<evidence type="ECO:0000256" key="3">
    <source>
        <dbReference type="ARBA" id="ARBA00012544"/>
    </source>
</evidence>
<organism evidence="13 14">
    <name type="scientific">Ancylostoma caninum</name>
    <name type="common">Dog hookworm</name>
    <dbReference type="NCBI Taxonomy" id="29170"/>
    <lineage>
        <taxon>Eukaryota</taxon>
        <taxon>Metazoa</taxon>
        <taxon>Ecdysozoa</taxon>
        <taxon>Nematoda</taxon>
        <taxon>Chromadorea</taxon>
        <taxon>Rhabditida</taxon>
        <taxon>Rhabditina</taxon>
        <taxon>Rhabditomorpha</taxon>
        <taxon>Strongyloidea</taxon>
        <taxon>Ancylostomatidae</taxon>
        <taxon>Ancylostomatinae</taxon>
        <taxon>Ancylostoma</taxon>
    </lineage>
</organism>
<keyword evidence="7 12" id="KW-0732">Signal</keyword>
<name>A0A368H8C0_ANCCA</name>
<keyword evidence="14" id="KW-1185">Reference proteome</keyword>
<keyword evidence="8 11" id="KW-1133">Transmembrane helix</keyword>
<reference evidence="13 14" key="1">
    <citation type="submission" date="2014-10" db="EMBL/GenBank/DDBJ databases">
        <title>Draft genome of the hookworm Ancylostoma caninum.</title>
        <authorList>
            <person name="Mitreva M."/>
        </authorList>
    </citation>
    <scope>NUCLEOTIDE SEQUENCE [LARGE SCALE GENOMIC DNA]</scope>
    <source>
        <strain evidence="13 14">Baltimore</strain>
    </source>
</reference>
<dbReference type="CDD" id="cd03784">
    <property type="entry name" value="GT1_Gtf-like"/>
    <property type="match status" value="1"/>
</dbReference>
<feature type="signal peptide" evidence="12">
    <location>
        <begin position="1"/>
        <end position="17"/>
    </location>
</feature>
<keyword evidence="6 11" id="KW-0812">Transmembrane</keyword>
<evidence type="ECO:0000313" key="14">
    <source>
        <dbReference type="Proteomes" id="UP000252519"/>
    </source>
</evidence>
<keyword evidence="5 13" id="KW-0808">Transferase</keyword>
<feature type="chain" id="PRO_5016834511" description="glucuronosyltransferase" evidence="12">
    <location>
        <begin position="18"/>
        <end position="517"/>
    </location>
</feature>
<evidence type="ECO:0000256" key="8">
    <source>
        <dbReference type="ARBA" id="ARBA00022989"/>
    </source>
</evidence>
<feature type="transmembrane region" description="Helical" evidence="11">
    <location>
        <begin position="483"/>
        <end position="506"/>
    </location>
</feature>
<evidence type="ECO:0000256" key="7">
    <source>
        <dbReference type="ARBA" id="ARBA00022729"/>
    </source>
</evidence>
<dbReference type="Pfam" id="PF00201">
    <property type="entry name" value="UDPGT"/>
    <property type="match status" value="1"/>
</dbReference>
<evidence type="ECO:0000256" key="1">
    <source>
        <dbReference type="ARBA" id="ARBA00004167"/>
    </source>
</evidence>
<sequence length="517" mass="59227">MFRQQLLLVFCLQLADSYKILIYSAPLGYSHIHFLGRIADILQQAGHDVTVLHQVQDSRHVYAVSTLTKQILHELPEDLKDKMRPKSFNLWSRGSTSLFTHLSFVDTFTQHQADACDLLLSDNRIMEILKNERFDVGITETIGACGFGLFERAGVDHIICASAIGVTDSMVRLWDLPSLPSIVPSIFTLHTDKMDFFERTVNFISTYITTTAAAQWMTKYERVWERYGSSLKMRDYYEKVNYLLSNSDEFLDFARPTTAKIVHIGGVTIPEKTELAEEFRVLMEREDRIGVVYISFGSFVPTKQMPSYFREAIFHVVRTFPRITFIWKTDANDTVPTIPNLRTFTWLPQLSILDHPNLLCFVSHGGLNSVLELTRSGKPSILVPIFGDQFRNARLVMAKNTTVLITKEDFNSESFEAALRRILSDDSFAVRAKRLASLMVNKPFPLKERLLSTVEFSTRHGKISNLDINGRHLYTLQYYSVDVVAFLATLFVLILLSFIQLCKFCLRVVIVSKLKRE</sequence>
<dbReference type="EMBL" id="JOJR01000004">
    <property type="protein sequence ID" value="RCN52832.1"/>
    <property type="molecule type" value="Genomic_DNA"/>
</dbReference>
<dbReference type="FunFam" id="3.40.50.2000:FF:000038">
    <property type="entry name" value="UDP-GlucuronosylTransferase"/>
    <property type="match status" value="1"/>
</dbReference>
<evidence type="ECO:0000313" key="13">
    <source>
        <dbReference type="EMBL" id="RCN52832.1"/>
    </source>
</evidence>
<dbReference type="SUPFAM" id="SSF53756">
    <property type="entry name" value="UDP-Glycosyltransferase/glycogen phosphorylase"/>
    <property type="match status" value="1"/>
</dbReference>
<comment type="subcellular location">
    <subcellularLocation>
        <location evidence="1">Membrane</location>
        <topology evidence="1">Single-pass membrane protein</topology>
    </subcellularLocation>
</comment>
<comment type="catalytic activity">
    <reaction evidence="10">
        <text>glucuronate acceptor + UDP-alpha-D-glucuronate = acceptor beta-D-glucuronoside + UDP + H(+)</text>
        <dbReference type="Rhea" id="RHEA:21032"/>
        <dbReference type="ChEBI" id="CHEBI:15378"/>
        <dbReference type="ChEBI" id="CHEBI:58052"/>
        <dbReference type="ChEBI" id="CHEBI:58223"/>
        <dbReference type="ChEBI" id="CHEBI:132367"/>
        <dbReference type="ChEBI" id="CHEBI:132368"/>
        <dbReference type="EC" id="2.4.1.17"/>
    </reaction>
</comment>
<dbReference type="InterPro" id="IPR002213">
    <property type="entry name" value="UDP_glucos_trans"/>
</dbReference>
<dbReference type="AlphaFoldDB" id="A0A368H8C0"/>
<evidence type="ECO:0000256" key="6">
    <source>
        <dbReference type="ARBA" id="ARBA00022692"/>
    </source>
</evidence>
<protein>
    <recommendedName>
        <fullName evidence="3">glucuronosyltransferase</fullName>
        <ecNumber evidence="3">2.4.1.17</ecNumber>
    </recommendedName>
</protein>
<dbReference type="PANTHER" id="PTHR48043">
    <property type="entry name" value="EG:EG0003.4 PROTEIN-RELATED"/>
    <property type="match status" value="1"/>
</dbReference>
<proteinExistence type="inferred from homology"/>
<dbReference type="GO" id="GO:0015020">
    <property type="term" value="F:glucuronosyltransferase activity"/>
    <property type="evidence" value="ECO:0007669"/>
    <property type="project" value="UniProtKB-EC"/>
</dbReference>
<dbReference type="OrthoDB" id="5835829at2759"/>
<evidence type="ECO:0000256" key="2">
    <source>
        <dbReference type="ARBA" id="ARBA00009995"/>
    </source>
</evidence>
<dbReference type="STRING" id="29170.A0A368H8C0"/>
<dbReference type="PANTHER" id="PTHR48043:SF145">
    <property type="entry name" value="FI06409P-RELATED"/>
    <property type="match status" value="1"/>
</dbReference>
<evidence type="ECO:0000256" key="5">
    <source>
        <dbReference type="ARBA" id="ARBA00022679"/>
    </source>
</evidence>
<evidence type="ECO:0000256" key="12">
    <source>
        <dbReference type="SAM" id="SignalP"/>
    </source>
</evidence>
<comment type="similarity">
    <text evidence="2">Belongs to the UDP-glycosyltransferase family.</text>
</comment>
<keyword evidence="9 11" id="KW-0472">Membrane</keyword>
<dbReference type="EC" id="2.4.1.17" evidence="3"/>
<evidence type="ECO:0000256" key="11">
    <source>
        <dbReference type="SAM" id="Phobius"/>
    </source>
</evidence>
<evidence type="ECO:0000256" key="4">
    <source>
        <dbReference type="ARBA" id="ARBA00022676"/>
    </source>
</evidence>
<evidence type="ECO:0000256" key="9">
    <source>
        <dbReference type="ARBA" id="ARBA00023136"/>
    </source>
</evidence>
<keyword evidence="4" id="KW-0328">Glycosyltransferase</keyword>
<comment type="caution">
    <text evidence="13">The sequence shown here is derived from an EMBL/GenBank/DDBJ whole genome shotgun (WGS) entry which is preliminary data.</text>
</comment>
<dbReference type="Gene3D" id="3.40.50.2000">
    <property type="entry name" value="Glycogen Phosphorylase B"/>
    <property type="match status" value="2"/>
</dbReference>
<dbReference type="Proteomes" id="UP000252519">
    <property type="component" value="Unassembled WGS sequence"/>
</dbReference>
<evidence type="ECO:0000256" key="10">
    <source>
        <dbReference type="ARBA" id="ARBA00047475"/>
    </source>
</evidence>
<dbReference type="GO" id="GO:0016020">
    <property type="term" value="C:membrane"/>
    <property type="evidence" value="ECO:0007669"/>
    <property type="project" value="UniProtKB-SubCell"/>
</dbReference>
<dbReference type="InterPro" id="IPR050271">
    <property type="entry name" value="UDP-glycosyltransferase"/>
</dbReference>
<gene>
    <name evidence="13" type="ORF">ANCCAN_00827</name>
</gene>